<dbReference type="SUPFAM" id="SSF56300">
    <property type="entry name" value="Metallo-dependent phosphatases"/>
    <property type="match status" value="1"/>
</dbReference>
<dbReference type="KEGG" id="trr:M419DRAFT_128880"/>
<dbReference type="GO" id="GO:0016787">
    <property type="term" value="F:hydrolase activity"/>
    <property type="evidence" value="ECO:0007669"/>
    <property type="project" value="InterPro"/>
</dbReference>
<dbReference type="AlphaFoldDB" id="A0A024SBI6"/>
<evidence type="ECO:0000259" key="1">
    <source>
        <dbReference type="Pfam" id="PF00149"/>
    </source>
</evidence>
<dbReference type="HOGENOM" id="CLU_041441_2_0_1"/>
<dbReference type="OrthoDB" id="630188at2759"/>
<dbReference type="PANTHER" id="PTHR12905">
    <property type="entry name" value="METALLOPHOSPHOESTERASE"/>
    <property type="match status" value="1"/>
</dbReference>
<evidence type="ECO:0000313" key="2">
    <source>
        <dbReference type="EMBL" id="ETS02709.1"/>
    </source>
</evidence>
<dbReference type="PANTHER" id="PTHR12905:SF0">
    <property type="entry name" value="CALCINEURIN-LIKE PHOSPHOESTERASE DOMAIN-CONTAINING PROTEIN"/>
    <property type="match status" value="1"/>
</dbReference>
<proteinExistence type="predicted"/>
<dbReference type="Gene3D" id="3.60.21.10">
    <property type="match status" value="1"/>
</dbReference>
<feature type="domain" description="Calcineurin-like phosphoesterase" evidence="1">
    <location>
        <begin position="15"/>
        <end position="223"/>
    </location>
</feature>
<sequence length="333" mass="36614">MAPAQPASSRDIRTRLLIISDTHGLQLPVNIATPVDVAIHCGDLTQHSKLDEYRAAVQLLEGINAPLKIIIAGNHDFSLDLPVFEKKISEAVNLASEPISDALIKREYGGYGMARNLLMQLKAKNILFLDEGTHHLNLTNGAKLRLYASSYTPTSESTSDWGFQYNGLHDFGITGTIDIAVTHGPPHGLLDISEEKKRIGCPQLFAAVARAQPRIHCFGHAHEGWGAKLVSWRPVISDLPSHFTDIDNDKSHVIENLATLKGFKFESPEESKAREERIAAHKERGYCEISHLGDPSTLEEGAKTLFINAAVMGQEGLDRLPWVVDIELPPSVD</sequence>
<dbReference type="InterPro" id="IPR051693">
    <property type="entry name" value="UPF0046_metallophosphoest"/>
</dbReference>
<accession>A0A024SBI6</accession>
<protein>
    <recommendedName>
        <fullName evidence="1">Calcineurin-like phosphoesterase domain-containing protein</fullName>
    </recommendedName>
</protein>
<dbReference type="EMBL" id="KI911144">
    <property type="protein sequence ID" value="ETS02709.1"/>
    <property type="molecule type" value="Genomic_DNA"/>
</dbReference>
<organism evidence="2 3">
    <name type="scientific">Hypocrea jecorina (strain ATCC 56765 / BCRC 32924 / NRRL 11460 / Rut C-30)</name>
    <name type="common">Trichoderma reesei</name>
    <dbReference type="NCBI Taxonomy" id="1344414"/>
    <lineage>
        <taxon>Eukaryota</taxon>
        <taxon>Fungi</taxon>
        <taxon>Dikarya</taxon>
        <taxon>Ascomycota</taxon>
        <taxon>Pezizomycotina</taxon>
        <taxon>Sordariomycetes</taxon>
        <taxon>Hypocreomycetidae</taxon>
        <taxon>Hypocreales</taxon>
        <taxon>Hypocreaceae</taxon>
        <taxon>Trichoderma</taxon>
    </lineage>
</organism>
<evidence type="ECO:0000313" key="3">
    <source>
        <dbReference type="Proteomes" id="UP000024376"/>
    </source>
</evidence>
<dbReference type="Proteomes" id="UP000024376">
    <property type="component" value="Unassembled WGS sequence"/>
</dbReference>
<gene>
    <name evidence="2" type="ORF">M419DRAFT_128880</name>
</gene>
<dbReference type="CDD" id="cd07379">
    <property type="entry name" value="MPP_239FB"/>
    <property type="match status" value="1"/>
</dbReference>
<dbReference type="InterPro" id="IPR004843">
    <property type="entry name" value="Calcineurin-like_PHP"/>
</dbReference>
<reference evidence="3" key="1">
    <citation type="journal article" date="2013" name="Ind. Biotechnol.">
        <title>Comparative genomics analysis of Trichoderma reesei strains.</title>
        <authorList>
            <person name="Koike H."/>
            <person name="Aerts A."/>
            <person name="LaButti K."/>
            <person name="Grigoriev I.V."/>
            <person name="Baker S.E."/>
        </authorList>
    </citation>
    <scope>NUCLEOTIDE SEQUENCE [LARGE SCALE GENOMIC DNA]</scope>
    <source>
        <strain evidence="3">ATCC 56765 / BCRC 32924 / NRRL 11460 / Rut C-30</strain>
    </source>
</reference>
<dbReference type="Pfam" id="PF00149">
    <property type="entry name" value="Metallophos"/>
    <property type="match status" value="1"/>
</dbReference>
<name>A0A024SBI6_HYPJR</name>
<dbReference type="InterPro" id="IPR029052">
    <property type="entry name" value="Metallo-depent_PP-like"/>
</dbReference>